<dbReference type="InterPro" id="IPR004107">
    <property type="entry name" value="Integrase_SAM-like_N"/>
</dbReference>
<dbReference type="OrthoDB" id="9771888at2"/>
<sequence>MLADEALSLFAGYQYSLNRSEHTVIAYQNDLGQFFRFAAQEVGQEPESLTVQQIDVYIVRSFLGILTDQGLTRKSMARKLAALRSLFKFLCREGILSVNPVQRIASPKIGKKLPHFLYLDQVEGLLRASDCSKLLGARDQVIMELLYGSGLRVSELVGLNRDSLDLEGGLIRVLGKGNKERVVPITNYARRAIENYLKMRSDENGALLLNYQGTRLTDRSVRRILDKLVNRVSLEQHVHPHMLRHSFATHLLDGGADLRSVQELLGHQKLSSTQIYTHLTRERLKDVYGKAHPRAKTVIDPLK</sequence>
<comment type="similarity">
    <text evidence="9">Belongs to the 'phage' integrase family. XerC subfamily.</text>
</comment>
<proteinExistence type="inferred from homology"/>
<dbReference type="AlphaFoldDB" id="I4D9H2"/>
<feature type="domain" description="Tyr recombinase" evidence="10">
    <location>
        <begin position="112"/>
        <end position="289"/>
    </location>
</feature>
<evidence type="ECO:0000256" key="2">
    <source>
        <dbReference type="ARBA" id="ARBA00022490"/>
    </source>
</evidence>
<evidence type="ECO:0000256" key="1">
    <source>
        <dbReference type="ARBA" id="ARBA00004496"/>
    </source>
</evidence>
<evidence type="ECO:0000256" key="9">
    <source>
        <dbReference type="HAMAP-Rule" id="MF_01808"/>
    </source>
</evidence>
<evidence type="ECO:0000256" key="4">
    <source>
        <dbReference type="ARBA" id="ARBA00022829"/>
    </source>
</evidence>
<dbReference type="Proteomes" id="UP000002892">
    <property type="component" value="Chromosome"/>
</dbReference>
<evidence type="ECO:0000256" key="8">
    <source>
        <dbReference type="ARBA" id="ARBA00023306"/>
    </source>
</evidence>
<dbReference type="InterPro" id="IPR002104">
    <property type="entry name" value="Integrase_catalytic"/>
</dbReference>
<accession>I4D9H2</accession>
<protein>
    <recommendedName>
        <fullName evidence="9">Tyrosine recombinase XerC</fullName>
    </recommendedName>
</protein>
<feature type="active site" description="O-(3'-phospho-DNA)-tyrosine intermediate" evidence="9">
    <location>
        <position position="276"/>
    </location>
</feature>
<dbReference type="SUPFAM" id="SSF56349">
    <property type="entry name" value="DNA breaking-rejoining enzymes"/>
    <property type="match status" value="1"/>
</dbReference>
<feature type="active site" evidence="9">
    <location>
        <position position="267"/>
    </location>
</feature>
<feature type="active site" evidence="9">
    <location>
        <position position="176"/>
    </location>
</feature>
<feature type="active site" evidence="9">
    <location>
        <position position="152"/>
    </location>
</feature>
<dbReference type="CDD" id="cd00798">
    <property type="entry name" value="INT_XerDC_C"/>
    <property type="match status" value="1"/>
</dbReference>
<feature type="active site" evidence="9">
    <location>
        <position position="241"/>
    </location>
</feature>
<comment type="function">
    <text evidence="9">Site-specific tyrosine recombinase, which acts by catalyzing the cutting and rejoining of the recombining DNA molecules. The XerC-XerD complex is essential to convert dimers of the bacterial chromosome into monomers to permit their segregation at cell division. It also contributes to the segregational stability of plasmids.</text>
</comment>
<dbReference type="InterPro" id="IPR050090">
    <property type="entry name" value="Tyrosine_recombinase_XerCD"/>
</dbReference>
<dbReference type="InterPro" id="IPR010998">
    <property type="entry name" value="Integrase_recombinase_N"/>
</dbReference>
<feature type="active site" evidence="9">
    <location>
        <position position="244"/>
    </location>
</feature>
<dbReference type="PANTHER" id="PTHR30349:SF77">
    <property type="entry name" value="TYROSINE RECOMBINASE XERC"/>
    <property type="match status" value="1"/>
</dbReference>
<dbReference type="Pfam" id="PF00589">
    <property type="entry name" value="Phage_integrase"/>
    <property type="match status" value="1"/>
</dbReference>
<dbReference type="GO" id="GO:0009037">
    <property type="term" value="F:tyrosine-based site-specific recombinase activity"/>
    <property type="evidence" value="ECO:0007669"/>
    <property type="project" value="UniProtKB-UniRule"/>
</dbReference>
<gene>
    <name evidence="9" type="primary">xerC</name>
    <name evidence="12" type="ordered locus">Desaci_3565</name>
</gene>
<evidence type="ECO:0000313" key="12">
    <source>
        <dbReference type="EMBL" id="AFM42446.1"/>
    </source>
</evidence>
<name>I4D9H2_DESAJ</name>
<keyword evidence="4 9" id="KW-0159">Chromosome partition</keyword>
<dbReference type="eggNOG" id="COG4974">
    <property type="taxonomic scope" value="Bacteria"/>
</dbReference>
<comment type="subcellular location">
    <subcellularLocation>
        <location evidence="1 9">Cytoplasm</location>
    </subcellularLocation>
</comment>
<dbReference type="HOGENOM" id="CLU_027562_9_6_9"/>
<evidence type="ECO:0000256" key="6">
    <source>
        <dbReference type="ARBA" id="ARBA00023125"/>
    </source>
</evidence>
<dbReference type="GO" id="GO:0003677">
    <property type="term" value="F:DNA binding"/>
    <property type="evidence" value="ECO:0007669"/>
    <property type="project" value="UniProtKB-UniRule"/>
</dbReference>
<keyword evidence="6 9" id="KW-0238">DNA-binding</keyword>
<keyword evidence="5 9" id="KW-0229">DNA integration</keyword>
<dbReference type="HAMAP" id="MF_01808">
    <property type="entry name" value="Recomb_XerC_XerD"/>
    <property type="match status" value="1"/>
</dbReference>
<evidence type="ECO:0000256" key="7">
    <source>
        <dbReference type="ARBA" id="ARBA00023172"/>
    </source>
</evidence>
<keyword evidence="7 9" id="KW-0233">DNA recombination</keyword>
<dbReference type="Gene3D" id="1.10.150.130">
    <property type="match status" value="1"/>
</dbReference>
<evidence type="ECO:0000313" key="13">
    <source>
        <dbReference type="Proteomes" id="UP000002892"/>
    </source>
</evidence>
<dbReference type="GO" id="GO:0006313">
    <property type="term" value="P:DNA transposition"/>
    <property type="evidence" value="ECO:0007669"/>
    <property type="project" value="UniProtKB-UniRule"/>
</dbReference>
<dbReference type="PROSITE" id="PS51900">
    <property type="entry name" value="CB"/>
    <property type="match status" value="1"/>
</dbReference>
<keyword evidence="13" id="KW-1185">Reference proteome</keyword>
<dbReference type="RefSeq" id="WP_014828434.1">
    <property type="nucleotide sequence ID" value="NC_018068.1"/>
</dbReference>
<dbReference type="KEGG" id="dai:Desaci_3565"/>
<evidence type="ECO:0000256" key="3">
    <source>
        <dbReference type="ARBA" id="ARBA00022618"/>
    </source>
</evidence>
<evidence type="ECO:0000259" key="11">
    <source>
        <dbReference type="PROSITE" id="PS51900"/>
    </source>
</evidence>
<keyword evidence="2 9" id="KW-0963">Cytoplasm</keyword>
<keyword evidence="3 9" id="KW-0132">Cell division</keyword>
<evidence type="ECO:0000256" key="5">
    <source>
        <dbReference type="ARBA" id="ARBA00022908"/>
    </source>
</evidence>
<dbReference type="InterPro" id="IPR044068">
    <property type="entry name" value="CB"/>
</dbReference>
<comment type="subunit">
    <text evidence="9">Forms a cyclic heterotetrameric complex composed of two molecules of XerC and two molecules of XerD.</text>
</comment>
<dbReference type="EMBL" id="CP003639">
    <property type="protein sequence ID" value="AFM42446.1"/>
    <property type="molecule type" value="Genomic_DNA"/>
</dbReference>
<dbReference type="Pfam" id="PF02899">
    <property type="entry name" value="Phage_int_SAM_1"/>
    <property type="match status" value="1"/>
</dbReference>
<dbReference type="PANTHER" id="PTHR30349">
    <property type="entry name" value="PHAGE INTEGRASE-RELATED"/>
    <property type="match status" value="1"/>
</dbReference>
<dbReference type="GO" id="GO:0051301">
    <property type="term" value="P:cell division"/>
    <property type="evidence" value="ECO:0007669"/>
    <property type="project" value="UniProtKB-KW"/>
</dbReference>
<dbReference type="Gene3D" id="1.10.443.10">
    <property type="entry name" value="Intergrase catalytic core"/>
    <property type="match status" value="1"/>
</dbReference>
<reference evidence="12 13" key="1">
    <citation type="journal article" date="2012" name="J. Bacteriol.">
        <title>Complete genome sequences of Desulfosporosinus orientis DSM765T, Desulfosporosinus youngiae DSM17734T, Desulfosporosinus meridiei DSM13257T, and Desulfosporosinus acidiphilus DSM22704T.</title>
        <authorList>
            <person name="Pester M."/>
            <person name="Brambilla E."/>
            <person name="Alazard D."/>
            <person name="Rattei T."/>
            <person name="Weinmaier T."/>
            <person name="Han J."/>
            <person name="Lucas S."/>
            <person name="Lapidus A."/>
            <person name="Cheng J.F."/>
            <person name="Goodwin L."/>
            <person name="Pitluck S."/>
            <person name="Peters L."/>
            <person name="Ovchinnikova G."/>
            <person name="Teshima H."/>
            <person name="Detter J.C."/>
            <person name="Han C.S."/>
            <person name="Tapia R."/>
            <person name="Land M.L."/>
            <person name="Hauser L."/>
            <person name="Kyrpides N.C."/>
            <person name="Ivanova N.N."/>
            <person name="Pagani I."/>
            <person name="Huntmann M."/>
            <person name="Wei C.L."/>
            <person name="Davenport K.W."/>
            <person name="Daligault H."/>
            <person name="Chain P.S."/>
            <person name="Chen A."/>
            <person name="Mavromatis K."/>
            <person name="Markowitz V."/>
            <person name="Szeto E."/>
            <person name="Mikhailova N."/>
            <person name="Pati A."/>
            <person name="Wagner M."/>
            <person name="Woyke T."/>
            <person name="Ollivier B."/>
            <person name="Klenk H.P."/>
            <person name="Spring S."/>
            <person name="Loy A."/>
        </authorList>
    </citation>
    <scope>NUCLEOTIDE SEQUENCE [LARGE SCALE GENOMIC DNA]</scope>
    <source>
        <strain evidence="13">DSM 22704 / JCM 16185 / SJ4</strain>
    </source>
</reference>
<dbReference type="STRING" id="646529.Desaci_3565"/>
<dbReference type="GO" id="GO:0007059">
    <property type="term" value="P:chromosome segregation"/>
    <property type="evidence" value="ECO:0007669"/>
    <property type="project" value="UniProtKB-UniRule"/>
</dbReference>
<dbReference type="InterPro" id="IPR013762">
    <property type="entry name" value="Integrase-like_cat_sf"/>
</dbReference>
<evidence type="ECO:0000259" key="10">
    <source>
        <dbReference type="PROSITE" id="PS51898"/>
    </source>
</evidence>
<dbReference type="NCBIfam" id="NF040815">
    <property type="entry name" value="recomb_XerA_Arch"/>
    <property type="match status" value="1"/>
</dbReference>
<dbReference type="InterPro" id="IPR011010">
    <property type="entry name" value="DNA_brk_join_enz"/>
</dbReference>
<dbReference type="PROSITE" id="PS51898">
    <property type="entry name" value="TYR_RECOMBINASE"/>
    <property type="match status" value="1"/>
</dbReference>
<dbReference type="GO" id="GO:0005737">
    <property type="term" value="C:cytoplasm"/>
    <property type="evidence" value="ECO:0007669"/>
    <property type="project" value="UniProtKB-SubCell"/>
</dbReference>
<dbReference type="InterPro" id="IPR023009">
    <property type="entry name" value="Tyrosine_recombinase_XerC/XerD"/>
</dbReference>
<feature type="domain" description="Core-binding (CB)" evidence="11">
    <location>
        <begin position="1"/>
        <end position="91"/>
    </location>
</feature>
<keyword evidence="8 9" id="KW-0131">Cell cycle</keyword>
<organism evidence="12 13">
    <name type="scientific">Desulfosporosinus acidiphilus (strain DSM 22704 / JCM 16185 / SJ4)</name>
    <dbReference type="NCBI Taxonomy" id="646529"/>
    <lineage>
        <taxon>Bacteria</taxon>
        <taxon>Bacillati</taxon>
        <taxon>Bacillota</taxon>
        <taxon>Clostridia</taxon>
        <taxon>Eubacteriales</taxon>
        <taxon>Desulfitobacteriaceae</taxon>
        <taxon>Desulfosporosinus</taxon>
    </lineage>
</organism>
<dbReference type="NCBIfam" id="NF001399">
    <property type="entry name" value="PRK00283.1"/>
    <property type="match status" value="1"/>
</dbReference>